<dbReference type="RefSeq" id="WP_208992600.1">
    <property type="nucleotide sequence ID" value="NZ_CANKXR010000008.1"/>
</dbReference>
<reference evidence="4" key="1">
    <citation type="submission" date="2015-07" db="EMBL/GenBank/DDBJ databases">
        <authorList>
            <person name="Rodrigo-Torres Lidia"/>
            <person name="Arahal R.David."/>
        </authorList>
    </citation>
    <scope>NUCLEOTIDE SEQUENCE [LARGE SCALE GENOMIC DNA]</scope>
    <source>
        <strain evidence="4">CECT 5096</strain>
    </source>
</reference>
<proteinExistence type="predicted"/>
<gene>
    <name evidence="3" type="ORF">LA5096_03046</name>
</gene>
<dbReference type="GeneID" id="97670411"/>
<dbReference type="Proteomes" id="UP000049983">
    <property type="component" value="Unassembled WGS sequence"/>
</dbReference>
<protein>
    <submittedName>
        <fullName evidence="3">Uncharacterized protein</fullName>
    </submittedName>
</protein>
<dbReference type="Gene3D" id="3.40.50.1110">
    <property type="entry name" value="SGNH hydrolase"/>
    <property type="match status" value="1"/>
</dbReference>
<dbReference type="EMBL" id="CXWC01000010">
    <property type="protein sequence ID" value="CTQ71766.1"/>
    <property type="molecule type" value="Genomic_DNA"/>
</dbReference>
<dbReference type="Pfam" id="PF04311">
    <property type="entry name" value="DUF459"/>
    <property type="match status" value="1"/>
</dbReference>
<feature type="region of interest" description="Disordered" evidence="1">
    <location>
        <begin position="67"/>
        <end position="100"/>
    </location>
</feature>
<accession>A0A0M7ABJ5</accession>
<keyword evidence="2" id="KW-0732">Signal</keyword>
<feature type="chain" id="PRO_5009787987" evidence="2">
    <location>
        <begin position="31"/>
        <end position="395"/>
    </location>
</feature>
<evidence type="ECO:0000313" key="4">
    <source>
        <dbReference type="Proteomes" id="UP000049983"/>
    </source>
</evidence>
<organism evidence="3 4">
    <name type="scientific">Roseibium album</name>
    <dbReference type="NCBI Taxonomy" id="311410"/>
    <lineage>
        <taxon>Bacteria</taxon>
        <taxon>Pseudomonadati</taxon>
        <taxon>Pseudomonadota</taxon>
        <taxon>Alphaproteobacteria</taxon>
        <taxon>Hyphomicrobiales</taxon>
        <taxon>Stappiaceae</taxon>
        <taxon>Roseibium</taxon>
    </lineage>
</organism>
<keyword evidence="4" id="KW-1185">Reference proteome</keyword>
<dbReference type="AlphaFoldDB" id="A0A0M7ABJ5"/>
<name>A0A0M7ABJ5_9HYPH</name>
<evidence type="ECO:0000256" key="2">
    <source>
        <dbReference type="SAM" id="SignalP"/>
    </source>
</evidence>
<evidence type="ECO:0000313" key="3">
    <source>
        <dbReference type="EMBL" id="CTQ71766.1"/>
    </source>
</evidence>
<sequence>MTVAAGTGILKAAARLMVRCALIISFCAAAETFPNAMAQQATDKEIVVAQSGLLRGFNPFSPLQKLFGSKERRRGQPPPQTQQKRRTPSRAAGTPPKIEITPKDPNAGVILVVGDRMARGVADGLEFMFADKPQIRVEKVTEDKAGFAGDTPPEWPTKVLAKIRGADVKAVVVMIGRQDLGKAFPGDPPIEFMTQEWLDTYRKTVEALARVVRQEKKPIVWAGLPPTNTESVNAEFTQLNSIFQSASEDRRVRYVDIWDIFLAEDGSYSSFGPDVDGKNTRLRTGDRIGFTWPGFQKVAFFVDRELLRLLGGYGGLAFEGVEDDPNFIVLTGRTTSPEALLLGGEDDDGEKDRKSTAYRFFVKGDALPPMPGRVDDPRMAVEGTSVLDGVTASGS</sequence>
<feature type="signal peptide" evidence="2">
    <location>
        <begin position="1"/>
        <end position="30"/>
    </location>
</feature>
<dbReference type="GO" id="GO:0016788">
    <property type="term" value="F:hydrolase activity, acting on ester bonds"/>
    <property type="evidence" value="ECO:0007669"/>
    <property type="project" value="UniProtKB-ARBA"/>
</dbReference>
<dbReference type="InterPro" id="IPR007407">
    <property type="entry name" value="DUF459"/>
</dbReference>
<dbReference type="STRING" id="311410.LA5095_01792"/>
<dbReference type="InterPro" id="IPR036514">
    <property type="entry name" value="SGNH_hydro_sf"/>
</dbReference>
<evidence type="ECO:0000256" key="1">
    <source>
        <dbReference type="SAM" id="MobiDB-lite"/>
    </source>
</evidence>
<dbReference type="SUPFAM" id="SSF52266">
    <property type="entry name" value="SGNH hydrolase"/>
    <property type="match status" value="1"/>
</dbReference>